<gene>
    <name evidence="1" type="ORF">CR513_34838</name>
</gene>
<feature type="non-terminal residue" evidence="1">
    <location>
        <position position="1"/>
    </location>
</feature>
<keyword evidence="2" id="KW-1185">Reference proteome</keyword>
<dbReference type="AlphaFoldDB" id="A0A371G0R1"/>
<dbReference type="Proteomes" id="UP000257109">
    <property type="component" value="Unassembled WGS sequence"/>
</dbReference>
<proteinExistence type="predicted"/>
<dbReference type="EMBL" id="QJKJ01007132">
    <property type="protein sequence ID" value="RDX84156.1"/>
    <property type="molecule type" value="Genomic_DNA"/>
</dbReference>
<evidence type="ECO:0000313" key="2">
    <source>
        <dbReference type="Proteomes" id="UP000257109"/>
    </source>
</evidence>
<evidence type="ECO:0000313" key="1">
    <source>
        <dbReference type="EMBL" id="RDX84156.1"/>
    </source>
</evidence>
<accession>A0A371G0R1</accession>
<name>A0A371G0R1_MUCPR</name>
<comment type="caution">
    <text evidence="1">The sequence shown here is derived from an EMBL/GenBank/DDBJ whole genome shotgun (WGS) entry which is preliminary data.</text>
</comment>
<sequence>MDINSYIYFDIIPRDLLSPFIVIPLENSLESSRNGNIQQVGILYPIHNDDDNPFLDSHIDVEEKDVLTTKTYLEATSSSKN</sequence>
<reference evidence="1" key="1">
    <citation type="submission" date="2018-05" db="EMBL/GenBank/DDBJ databases">
        <title>Draft genome of Mucuna pruriens seed.</title>
        <authorList>
            <person name="Nnadi N.E."/>
            <person name="Vos R."/>
            <person name="Hasami M.H."/>
            <person name="Devisetty U.K."/>
            <person name="Aguiy J.C."/>
        </authorList>
    </citation>
    <scope>NUCLEOTIDE SEQUENCE [LARGE SCALE GENOMIC DNA]</scope>
    <source>
        <strain evidence="1">JCA_2017</strain>
    </source>
</reference>
<protein>
    <submittedName>
        <fullName evidence="1">Uncharacterized protein</fullName>
    </submittedName>
</protein>
<organism evidence="1 2">
    <name type="scientific">Mucuna pruriens</name>
    <name type="common">Velvet bean</name>
    <name type="synonym">Dolichos pruriens</name>
    <dbReference type="NCBI Taxonomy" id="157652"/>
    <lineage>
        <taxon>Eukaryota</taxon>
        <taxon>Viridiplantae</taxon>
        <taxon>Streptophyta</taxon>
        <taxon>Embryophyta</taxon>
        <taxon>Tracheophyta</taxon>
        <taxon>Spermatophyta</taxon>
        <taxon>Magnoliopsida</taxon>
        <taxon>eudicotyledons</taxon>
        <taxon>Gunneridae</taxon>
        <taxon>Pentapetalae</taxon>
        <taxon>rosids</taxon>
        <taxon>fabids</taxon>
        <taxon>Fabales</taxon>
        <taxon>Fabaceae</taxon>
        <taxon>Papilionoideae</taxon>
        <taxon>50 kb inversion clade</taxon>
        <taxon>NPAAA clade</taxon>
        <taxon>indigoferoid/millettioid clade</taxon>
        <taxon>Phaseoleae</taxon>
        <taxon>Mucuna</taxon>
    </lineage>
</organism>